<dbReference type="PANTHER" id="PTHR46797">
    <property type="entry name" value="HTH-TYPE TRANSCRIPTIONAL REGULATOR"/>
    <property type="match status" value="1"/>
</dbReference>
<dbReference type="AlphaFoldDB" id="A0A0T5NQ27"/>
<evidence type="ECO:0000256" key="1">
    <source>
        <dbReference type="ARBA" id="ARBA00023015"/>
    </source>
</evidence>
<dbReference type="GO" id="GO:0005829">
    <property type="term" value="C:cytosol"/>
    <property type="evidence" value="ECO:0007669"/>
    <property type="project" value="TreeGrafter"/>
</dbReference>
<evidence type="ECO:0000313" key="6">
    <source>
        <dbReference type="EMBL" id="QEW29515.1"/>
    </source>
</evidence>
<dbReference type="PANTHER" id="PTHR46797:SF23">
    <property type="entry name" value="HTH-TYPE TRANSCRIPTIONAL REGULATOR SUTR"/>
    <property type="match status" value="1"/>
</dbReference>
<evidence type="ECO:0000256" key="3">
    <source>
        <dbReference type="ARBA" id="ARBA00023163"/>
    </source>
</evidence>
<geneLocation type="plasmid" evidence="8">
    <name>pridsm_01</name>
</geneLocation>
<reference evidence="5 7" key="1">
    <citation type="submission" date="2015-04" db="EMBL/GenBank/DDBJ databases">
        <title>The draft genome sequence of Roseovarius indicus B108T.</title>
        <authorList>
            <person name="Li G."/>
            <person name="Lai Q."/>
            <person name="Shao Z."/>
            <person name="Yan P."/>
        </authorList>
    </citation>
    <scope>NUCLEOTIDE SEQUENCE [LARGE SCALE GENOMIC DNA]</scope>
    <source>
        <strain evidence="5 7">B108</strain>
    </source>
</reference>
<dbReference type="CDD" id="cd00093">
    <property type="entry name" value="HTH_XRE"/>
    <property type="match status" value="1"/>
</dbReference>
<dbReference type="STRING" id="540747.SAMN04488031_1403"/>
<reference evidence="6 8" key="2">
    <citation type="submission" date="2018-08" db="EMBL/GenBank/DDBJ databases">
        <title>Genetic Globetrotter - A new plasmid hitch-hiking vast phylogenetic and geographic distances.</title>
        <authorList>
            <person name="Vollmers J."/>
            <person name="Petersen J."/>
        </authorList>
    </citation>
    <scope>NUCLEOTIDE SEQUENCE [LARGE SCALE GENOMIC DNA]</scope>
    <source>
        <strain evidence="6 8">DSM 26383</strain>
        <plasmid evidence="6">pRIdsm_01</plasmid>
        <plasmid evidence="8">pridsm_01</plasmid>
    </source>
</reference>
<feature type="domain" description="HTH cro/C1-type" evidence="4">
    <location>
        <begin position="11"/>
        <end position="66"/>
    </location>
</feature>
<dbReference type="GO" id="GO:0003700">
    <property type="term" value="F:DNA-binding transcription factor activity"/>
    <property type="evidence" value="ECO:0007669"/>
    <property type="project" value="TreeGrafter"/>
</dbReference>
<dbReference type="SMART" id="SM00530">
    <property type="entry name" value="HTH_XRE"/>
    <property type="match status" value="1"/>
</dbReference>
<dbReference type="PATRIC" id="fig|540747.5.peg.5492"/>
<accession>A0A0T5NQ27</accession>
<evidence type="ECO:0000313" key="5">
    <source>
        <dbReference type="EMBL" id="KRS11061.1"/>
    </source>
</evidence>
<dbReference type="GO" id="GO:0003677">
    <property type="term" value="F:DNA binding"/>
    <property type="evidence" value="ECO:0007669"/>
    <property type="project" value="UniProtKB-KW"/>
</dbReference>
<keyword evidence="3" id="KW-0804">Transcription</keyword>
<keyword evidence="2" id="KW-0238">DNA-binding</keyword>
<evidence type="ECO:0000256" key="2">
    <source>
        <dbReference type="ARBA" id="ARBA00023125"/>
    </source>
</evidence>
<evidence type="ECO:0000313" key="8">
    <source>
        <dbReference type="Proteomes" id="UP000325785"/>
    </source>
</evidence>
<protein>
    <submittedName>
        <fullName evidence="6">Anaerobic benzoate catabolism transcriptional regulator</fullName>
    </submittedName>
    <submittedName>
        <fullName evidence="5">XRE family transcriptional regulator</fullName>
    </submittedName>
</protein>
<dbReference type="PROSITE" id="PS50943">
    <property type="entry name" value="HTH_CROC1"/>
    <property type="match status" value="1"/>
</dbReference>
<proteinExistence type="predicted"/>
<dbReference type="EMBL" id="CP031599">
    <property type="protein sequence ID" value="QEW29515.1"/>
    <property type="molecule type" value="Genomic_DNA"/>
</dbReference>
<dbReference type="RefSeq" id="WP_057822028.1">
    <property type="nucleotide sequence ID" value="NZ_CP031599.1"/>
</dbReference>
<evidence type="ECO:0000259" key="4">
    <source>
        <dbReference type="PROSITE" id="PS50943"/>
    </source>
</evidence>
<dbReference type="Proteomes" id="UP000051401">
    <property type="component" value="Unassembled WGS sequence"/>
</dbReference>
<organism evidence="5 7">
    <name type="scientific">Roseovarius indicus</name>
    <dbReference type="NCBI Taxonomy" id="540747"/>
    <lineage>
        <taxon>Bacteria</taxon>
        <taxon>Pseudomonadati</taxon>
        <taxon>Pseudomonadota</taxon>
        <taxon>Alphaproteobacteria</taxon>
        <taxon>Rhodobacterales</taxon>
        <taxon>Roseobacteraceae</taxon>
        <taxon>Roseovarius</taxon>
    </lineage>
</organism>
<dbReference type="InterPro" id="IPR050807">
    <property type="entry name" value="TransReg_Diox_bact_type"/>
</dbReference>
<dbReference type="InterPro" id="IPR001387">
    <property type="entry name" value="Cro/C1-type_HTH"/>
</dbReference>
<keyword evidence="1" id="KW-0805">Transcription regulation</keyword>
<sequence length="70" mass="7751">MKLRIQLGLNVQEIRRSRGISQEALAHAADIDRGYVGKIENAKHAATIDVIEAIAKALDTEPMELLKPRC</sequence>
<dbReference type="Gene3D" id="1.10.260.40">
    <property type="entry name" value="lambda repressor-like DNA-binding domains"/>
    <property type="match status" value="1"/>
</dbReference>
<dbReference type="KEGG" id="rid:RIdsm_05360"/>
<keyword evidence="6" id="KW-0614">Plasmid</keyword>
<gene>
    <name evidence="6" type="ORF">RIdsm_05360</name>
    <name evidence="5" type="ORF">XM52_28835</name>
</gene>
<geneLocation type="plasmid" evidence="6">
    <name>pRIdsm_01</name>
</geneLocation>
<dbReference type="OrthoDB" id="2986852at2"/>
<dbReference type="EMBL" id="LAXI01000063">
    <property type="protein sequence ID" value="KRS11061.1"/>
    <property type="molecule type" value="Genomic_DNA"/>
</dbReference>
<dbReference type="Proteomes" id="UP000325785">
    <property type="component" value="Plasmid pRIdsm_01"/>
</dbReference>
<dbReference type="InterPro" id="IPR010982">
    <property type="entry name" value="Lambda_DNA-bd_dom_sf"/>
</dbReference>
<keyword evidence="7" id="KW-1185">Reference proteome</keyword>
<name>A0A0T5NQ27_9RHOB</name>
<dbReference type="Pfam" id="PF01381">
    <property type="entry name" value="HTH_3"/>
    <property type="match status" value="1"/>
</dbReference>
<evidence type="ECO:0000313" key="7">
    <source>
        <dbReference type="Proteomes" id="UP000051401"/>
    </source>
</evidence>
<dbReference type="SUPFAM" id="SSF47413">
    <property type="entry name" value="lambda repressor-like DNA-binding domains"/>
    <property type="match status" value="1"/>
</dbReference>